<evidence type="ECO:0000256" key="1">
    <source>
        <dbReference type="ARBA" id="ARBA00022679"/>
    </source>
</evidence>
<dbReference type="GO" id="GO:0004674">
    <property type="term" value="F:protein serine/threonine kinase activity"/>
    <property type="evidence" value="ECO:0007669"/>
    <property type="project" value="TreeGrafter"/>
</dbReference>
<evidence type="ECO:0000256" key="4">
    <source>
        <dbReference type="ARBA" id="ARBA00022840"/>
    </source>
</evidence>
<dbReference type="OMA" id="RPATIIM"/>
<proteinExistence type="predicted"/>
<sequence length="365" mass="40524">MFQTQNNQGTSGGYFLSGHSIGATIGIGTTIGIGAMLIRHRGPNPNSLTFSRKSVHSNATPSGQQIMNTPMYMMSPSREIGNNEKTFTISNLNAGISVPGYLEIPLNALDIDKTNKLGSGGTANVYLAKFKDMHFYEAFGKPQNVAVKGNENVINLYGYSLRPATIIMKYYQTSLSRFLKENFDQMSILVVTKIAAQIAKGMAFMHSNGMVHQDLKPDGNFVCAISDFGFTAVLGGDKTIYGLRKPMNMGFSVNYASPEMLTKISIRRSEVIELDKKSDVYSYGVTIYETMLGKSAWPKNAEYKEIFSKVKNVIPKEIYNSNEYTKALCDMITLCWDNDASKRPTFEILVDIFRNQSLDDVKVKI</sequence>
<gene>
    <name evidence="8" type="ORF">O9G_001064</name>
</gene>
<organism evidence="8 9">
    <name type="scientific">Rozella allomycis (strain CSF55)</name>
    <dbReference type="NCBI Taxonomy" id="988480"/>
    <lineage>
        <taxon>Eukaryota</taxon>
        <taxon>Fungi</taxon>
        <taxon>Fungi incertae sedis</taxon>
        <taxon>Cryptomycota</taxon>
        <taxon>Cryptomycota incertae sedis</taxon>
        <taxon>Rozella</taxon>
    </lineage>
</organism>
<keyword evidence="6" id="KW-1133">Transmembrane helix</keyword>
<keyword evidence="6" id="KW-0472">Membrane</keyword>
<keyword evidence="6" id="KW-0812">Transmembrane</keyword>
<evidence type="ECO:0000313" key="8">
    <source>
        <dbReference type="EMBL" id="EPZ31153.1"/>
    </source>
</evidence>
<dbReference type="EMBL" id="KE561300">
    <property type="protein sequence ID" value="EPZ31153.1"/>
    <property type="molecule type" value="Genomic_DNA"/>
</dbReference>
<dbReference type="InterPro" id="IPR051681">
    <property type="entry name" value="Ser/Thr_Kinases-Pseudokinases"/>
</dbReference>
<dbReference type="GO" id="GO:0005524">
    <property type="term" value="F:ATP binding"/>
    <property type="evidence" value="ECO:0007669"/>
    <property type="project" value="UniProtKB-UniRule"/>
</dbReference>
<dbReference type="STRING" id="988480.A0A075AN49"/>
<feature type="binding site" evidence="5">
    <location>
        <position position="148"/>
    </location>
    <ligand>
        <name>ATP</name>
        <dbReference type="ChEBI" id="CHEBI:30616"/>
    </ligand>
</feature>
<evidence type="ECO:0000256" key="6">
    <source>
        <dbReference type="SAM" id="Phobius"/>
    </source>
</evidence>
<keyword evidence="1" id="KW-0808">Transferase</keyword>
<name>A0A075AN49_ROZAC</name>
<dbReference type="PANTHER" id="PTHR44329:SF288">
    <property type="entry name" value="MITOGEN-ACTIVATED PROTEIN KINASE KINASE KINASE 20"/>
    <property type="match status" value="1"/>
</dbReference>
<keyword evidence="2 5" id="KW-0547">Nucleotide-binding</keyword>
<dbReference type="InterPro" id="IPR000719">
    <property type="entry name" value="Prot_kinase_dom"/>
</dbReference>
<feature type="domain" description="Protein kinase" evidence="7">
    <location>
        <begin position="111"/>
        <end position="358"/>
    </location>
</feature>
<evidence type="ECO:0000259" key="7">
    <source>
        <dbReference type="PROSITE" id="PS50011"/>
    </source>
</evidence>
<protein>
    <submittedName>
        <fullName evidence="8">Protein kinase, ATP binding site domain-containing protein</fullName>
    </submittedName>
</protein>
<dbReference type="Gene3D" id="1.10.510.10">
    <property type="entry name" value="Transferase(Phosphotransferase) domain 1"/>
    <property type="match status" value="1"/>
</dbReference>
<dbReference type="AlphaFoldDB" id="A0A075AN49"/>
<dbReference type="PANTHER" id="PTHR44329">
    <property type="entry name" value="SERINE/THREONINE-PROTEIN KINASE TNNI3K-RELATED"/>
    <property type="match status" value="1"/>
</dbReference>
<reference evidence="8 9" key="1">
    <citation type="journal article" date="2013" name="Curr. Biol.">
        <title>Shared signatures of parasitism and phylogenomics unite Cryptomycota and microsporidia.</title>
        <authorList>
            <person name="James T.Y."/>
            <person name="Pelin A."/>
            <person name="Bonen L."/>
            <person name="Ahrendt S."/>
            <person name="Sain D."/>
            <person name="Corradi N."/>
            <person name="Stajich J.E."/>
        </authorList>
    </citation>
    <scope>NUCLEOTIDE SEQUENCE [LARGE SCALE GENOMIC DNA]</scope>
    <source>
        <strain evidence="8 9">CSF55</strain>
    </source>
</reference>
<dbReference type="PROSITE" id="PS50011">
    <property type="entry name" value="PROTEIN_KINASE_DOM"/>
    <property type="match status" value="1"/>
</dbReference>
<evidence type="ECO:0000313" key="9">
    <source>
        <dbReference type="Proteomes" id="UP000030755"/>
    </source>
</evidence>
<keyword evidence="3 8" id="KW-0418">Kinase</keyword>
<dbReference type="Pfam" id="PF07714">
    <property type="entry name" value="PK_Tyr_Ser-Thr"/>
    <property type="match status" value="1"/>
</dbReference>
<keyword evidence="9" id="KW-1185">Reference proteome</keyword>
<evidence type="ECO:0000256" key="5">
    <source>
        <dbReference type="PROSITE-ProRule" id="PRU10141"/>
    </source>
</evidence>
<dbReference type="InterPro" id="IPR001245">
    <property type="entry name" value="Ser-Thr/Tyr_kinase_cat_dom"/>
</dbReference>
<dbReference type="SUPFAM" id="SSF56112">
    <property type="entry name" value="Protein kinase-like (PK-like)"/>
    <property type="match status" value="1"/>
</dbReference>
<dbReference type="PROSITE" id="PS00107">
    <property type="entry name" value="PROTEIN_KINASE_ATP"/>
    <property type="match status" value="1"/>
</dbReference>
<accession>A0A075AN49</accession>
<evidence type="ECO:0000256" key="3">
    <source>
        <dbReference type="ARBA" id="ARBA00022777"/>
    </source>
</evidence>
<dbReference type="InterPro" id="IPR017441">
    <property type="entry name" value="Protein_kinase_ATP_BS"/>
</dbReference>
<dbReference type="HOGENOM" id="CLU_759011_0_0_1"/>
<keyword evidence="4 5" id="KW-0067">ATP-binding</keyword>
<dbReference type="Proteomes" id="UP000030755">
    <property type="component" value="Unassembled WGS sequence"/>
</dbReference>
<dbReference type="OrthoDB" id="4062651at2759"/>
<dbReference type="InterPro" id="IPR011009">
    <property type="entry name" value="Kinase-like_dom_sf"/>
</dbReference>
<feature type="transmembrane region" description="Helical" evidence="6">
    <location>
        <begin position="20"/>
        <end position="38"/>
    </location>
</feature>
<evidence type="ECO:0000256" key="2">
    <source>
        <dbReference type="ARBA" id="ARBA00022741"/>
    </source>
</evidence>